<gene>
    <name evidence="1" type="primary">ORF11786</name>
</gene>
<feature type="non-terminal residue" evidence="1">
    <location>
        <position position="1"/>
    </location>
</feature>
<dbReference type="EMBL" id="HACG01003965">
    <property type="protein sequence ID" value="CEK50830.1"/>
    <property type="molecule type" value="Transcribed_RNA"/>
</dbReference>
<proteinExistence type="predicted"/>
<feature type="non-terminal residue" evidence="1">
    <location>
        <position position="73"/>
    </location>
</feature>
<organism evidence="1">
    <name type="scientific">Arion vulgaris</name>
    <dbReference type="NCBI Taxonomy" id="1028688"/>
    <lineage>
        <taxon>Eukaryota</taxon>
        <taxon>Metazoa</taxon>
        <taxon>Spiralia</taxon>
        <taxon>Lophotrochozoa</taxon>
        <taxon>Mollusca</taxon>
        <taxon>Gastropoda</taxon>
        <taxon>Heterobranchia</taxon>
        <taxon>Euthyneura</taxon>
        <taxon>Panpulmonata</taxon>
        <taxon>Eupulmonata</taxon>
        <taxon>Stylommatophora</taxon>
        <taxon>Helicina</taxon>
        <taxon>Arionoidea</taxon>
        <taxon>Arionidae</taxon>
        <taxon>Arion</taxon>
    </lineage>
</organism>
<protein>
    <submittedName>
        <fullName evidence="1">Uncharacterized protein</fullName>
    </submittedName>
</protein>
<accession>A0A0B6Y5N6</accession>
<name>A0A0B6Y5N6_9EUPU</name>
<evidence type="ECO:0000313" key="1">
    <source>
        <dbReference type="EMBL" id="CEK50830.1"/>
    </source>
</evidence>
<dbReference type="AlphaFoldDB" id="A0A0B6Y5N6"/>
<sequence>DISQMDCEQLDRLSPMLENSCLESKRSITPSNSMTLPKKSSFFRKDKPEKIKQYNTDDVSCSVFKHSFKKKAV</sequence>
<reference evidence="1" key="1">
    <citation type="submission" date="2014-12" db="EMBL/GenBank/DDBJ databases">
        <title>Insight into the proteome of Arion vulgaris.</title>
        <authorList>
            <person name="Aradska J."/>
            <person name="Bulat T."/>
            <person name="Smidak R."/>
            <person name="Sarate P."/>
            <person name="Gangsoo J."/>
            <person name="Sialana F."/>
            <person name="Bilban M."/>
            <person name="Lubec G."/>
        </authorList>
    </citation>
    <scope>NUCLEOTIDE SEQUENCE</scope>
    <source>
        <tissue evidence="1">Skin</tissue>
    </source>
</reference>